<keyword evidence="5" id="KW-0520">NAD</keyword>
<dbReference type="PANTHER" id="PTHR43622:SF7">
    <property type="entry name" value="3-DEHYDROQUINATE SYNTHASE, CHLOROPLASTIC"/>
    <property type="match status" value="1"/>
</dbReference>
<dbReference type="Gene3D" id="1.20.1090.10">
    <property type="entry name" value="Dehydroquinate synthase-like - alpha domain"/>
    <property type="match status" value="1"/>
</dbReference>
<comment type="caution">
    <text evidence="11">The sequence shown here is derived from an EMBL/GenBank/DDBJ whole genome shotgun (WGS) entry which is preliminary data.</text>
</comment>
<keyword evidence="7" id="KW-0456">Lyase</keyword>
<dbReference type="RefSeq" id="WP_147145251.1">
    <property type="nucleotide sequence ID" value="NZ_BJXN01000002.1"/>
</dbReference>
<comment type="cofactor">
    <cofactor evidence="2">
        <name>Co(2+)</name>
        <dbReference type="ChEBI" id="CHEBI:48828"/>
    </cofactor>
</comment>
<dbReference type="PIRSF" id="PIRSF001455">
    <property type="entry name" value="DHQ_synth"/>
    <property type="match status" value="1"/>
</dbReference>
<dbReference type="SUPFAM" id="SSF56796">
    <property type="entry name" value="Dehydroquinate synthase-like"/>
    <property type="match status" value="1"/>
</dbReference>
<reference evidence="11 12" key="1">
    <citation type="submission" date="2019-07" db="EMBL/GenBank/DDBJ databases">
        <title>Whole genome shotgun sequence of Oceanithermus desulfurans NBRC 100063.</title>
        <authorList>
            <person name="Hosoyama A."/>
            <person name="Uohara A."/>
            <person name="Ohji S."/>
            <person name="Ichikawa N."/>
        </authorList>
    </citation>
    <scope>NUCLEOTIDE SEQUENCE [LARGE SCALE GENOMIC DNA]</scope>
    <source>
        <strain evidence="11 12">NBRC 100063</strain>
    </source>
</reference>
<name>A0A511RH17_9DEIN</name>
<proteinExistence type="predicted"/>
<accession>A0A511RH17</accession>
<dbReference type="InterPro" id="IPR030960">
    <property type="entry name" value="DHQS/DOIS_N"/>
</dbReference>
<evidence type="ECO:0000256" key="1">
    <source>
        <dbReference type="ARBA" id="ARBA00001911"/>
    </source>
</evidence>
<dbReference type="PANTHER" id="PTHR43622">
    <property type="entry name" value="3-DEHYDROQUINATE SYNTHASE"/>
    <property type="match status" value="1"/>
</dbReference>
<evidence type="ECO:0000256" key="7">
    <source>
        <dbReference type="ARBA" id="ARBA00023239"/>
    </source>
</evidence>
<dbReference type="OrthoDB" id="9806583at2"/>
<dbReference type="GO" id="GO:0003856">
    <property type="term" value="F:3-dehydroquinate synthase activity"/>
    <property type="evidence" value="ECO:0007669"/>
    <property type="project" value="TreeGrafter"/>
</dbReference>
<keyword evidence="8" id="KW-0170">Cobalt</keyword>
<sequence>MNRLDVAPPHDHPVWIGRGLDVPTPRGPVALIFDPNVAPLARRLEAAARPRLVLELAGGESSKRLAVFERLLRELARAGLPRDAEVWAVGGGTVTDLAGFVAASYLRGLAWRAWPTTTLAVVDAAVGGKTGVNLPEGKNLVGAFHPPRGVYAELEALAGLPEARFREGLVEAFKHGLIAGDPALLAPWELSPDHPELEPYLTRAVAVKIAVVERDFRESGERMKLNLGHTLAHALEAASGHGLAHGHAVAWGLLFAALLGRELGGDDLTEPVLRLLAWTRAPAPPAGGWDDFADYIARDKKSRQDGLRWVVPYAAGDVHVQAVAEPALRAAFAAWQGYATGYPG</sequence>
<evidence type="ECO:0000256" key="6">
    <source>
        <dbReference type="ARBA" id="ARBA00023141"/>
    </source>
</evidence>
<evidence type="ECO:0000313" key="11">
    <source>
        <dbReference type="EMBL" id="GEM88943.1"/>
    </source>
</evidence>
<gene>
    <name evidence="11" type="primary">aroB</name>
    <name evidence="11" type="ORF">ODE01S_03770</name>
</gene>
<dbReference type="AlphaFoldDB" id="A0A511RH17"/>
<dbReference type="EMBL" id="BJXN01000002">
    <property type="protein sequence ID" value="GEM88943.1"/>
    <property type="molecule type" value="Genomic_DNA"/>
</dbReference>
<dbReference type="InterPro" id="IPR030963">
    <property type="entry name" value="DHQ_synth_fam"/>
</dbReference>
<dbReference type="GO" id="GO:0008652">
    <property type="term" value="P:amino acid biosynthetic process"/>
    <property type="evidence" value="ECO:0007669"/>
    <property type="project" value="UniProtKB-KW"/>
</dbReference>
<evidence type="ECO:0000259" key="9">
    <source>
        <dbReference type="Pfam" id="PF01761"/>
    </source>
</evidence>
<keyword evidence="6" id="KW-0057">Aromatic amino acid biosynthesis</keyword>
<evidence type="ECO:0000313" key="12">
    <source>
        <dbReference type="Proteomes" id="UP000321827"/>
    </source>
</evidence>
<evidence type="ECO:0000256" key="5">
    <source>
        <dbReference type="ARBA" id="ARBA00023027"/>
    </source>
</evidence>
<keyword evidence="4" id="KW-0479">Metal-binding</keyword>
<keyword evidence="3" id="KW-0028">Amino-acid biosynthesis</keyword>
<evidence type="ECO:0000256" key="3">
    <source>
        <dbReference type="ARBA" id="ARBA00022605"/>
    </source>
</evidence>
<dbReference type="GO" id="GO:0009073">
    <property type="term" value="P:aromatic amino acid family biosynthetic process"/>
    <property type="evidence" value="ECO:0007669"/>
    <property type="project" value="UniProtKB-KW"/>
</dbReference>
<dbReference type="Proteomes" id="UP000321827">
    <property type="component" value="Unassembled WGS sequence"/>
</dbReference>
<dbReference type="Pfam" id="PF01761">
    <property type="entry name" value="DHQ_synthase"/>
    <property type="match status" value="1"/>
</dbReference>
<evidence type="ECO:0000256" key="8">
    <source>
        <dbReference type="ARBA" id="ARBA00023285"/>
    </source>
</evidence>
<feature type="domain" description="3-dehydroquinate synthase C-terminal" evidence="10">
    <location>
        <begin position="168"/>
        <end position="302"/>
    </location>
</feature>
<dbReference type="InterPro" id="IPR050071">
    <property type="entry name" value="Dehydroquinate_synthase"/>
</dbReference>
<feature type="domain" description="3-dehydroquinate synthase N-terminal" evidence="9">
    <location>
        <begin position="55"/>
        <end position="166"/>
    </location>
</feature>
<dbReference type="CDD" id="cd08195">
    <property type="entry name" value="DHQS"/>
    <property type="match status" value="1"/>
</dbReference>
<dbReference type="Pfam" id="PF24621">
    <property type="entry name" value="DHQS_C"/>
    <property type="match status" value="1"/>
</dbReference>
<comment type="cofactor">
    <cofactor evidence="1">
        <name>NAD(+)</name>
        <dbReference type="ChEBI" id="CHEBI:57540"/>
    </cofactor>
</comment>
<dbReference type="InterPro" id="IPR056179">
    <property type="entry name" value="DHQS_C"/>
</dbReference>
<dbReference type="GO" id="GO:0046872">
    <property type="term" value="F:metal ion binding"/>
    <property type="evidence" value="ECO:0007669"/>
    <property type="project" value="UniProtKB-KW"/>
</dbReference>
<protein>
    <submittedName>
        <fullName evidence="11">3-dehydroquinate synthase</fullName>
    </submittedName>
</protein>
<organism evidence="11 12">
    <name type="scientific">Oceanithermus desulfurans NBRC 100063</name>
    <dbReference type="NCBI Taxonomy" id="1227550"/>
    <lineage>
        <taxon>Bacteria</taxon>
        <taxon>Thermotogati</taxon>
        <taxon>Deinococcota</taxon>
        <taxon>Deinococci</taxon>
        <taxon>Thermales</taxon>
        <taxon>Thermaceae</taxon>
        <taxon>Oceanithermus</taxon>
    </lineage>
</organism>
<evidence type="ECO:0000259" key="10">
    <source>
        <dbReference type="Pfam" id="PF24621"/>
    </source>
</evidence>
<dbReference type="Gene3D" id="3.40.50.1970">
    <property type="match status" value="1"/>
</dbReference>
<evidence type="ECO:0000256" key="2">
    <source>
        <dbReference type="ARBA" id="ARBA00001941"/>
    </source>
</evidence>
<evidence type="ECO:0000256" key="4">
    <source>
        <dbReference type="ARBA" id="ARBA00022723"/>
    </source>
</evidence>